<gene>
    <name evidence="2" type="ORF">OVA965_LOCUS10294</name>
    <name evidence="3" type="ORF">TMI583_LOCUS10290</name>
</gene>
<reference evidence="3" key="1">
    <citation type="submission" date="2021-02" db="EMBL/GenBank/DDBJ databases">
        <authorList>
            <person name="Nowell W R."/>
        </authorList>
    </citation>
    <scope>NUCLEOTIDE SEQUENCE</scope>
</reference>
<feature type="region of interest" description="Disordered" evidence="1">
    <location>
        <begin position="56"/>
        <end position="77"/>
    </location>
</feature>
<feature type="compositionally biased region" description="Basic residues" evidence="1">
    <location>
        <begin position="64"/>
        <end position="73"/>
    </location>
</feature>
<evidence type="ECO:0000313" key="3">
    <source>
        <dbReference type="EMBL" id="CAF3692983.1"/>
    </source>
</evidence>
<dbReference type="Proteomes" id="UP000677228">
    <property type="component" value="Unassembled WGS sequence"/>
</dbReference>
<sequence>MVLYQAKNFRTKNNNSFFDRLAKTEPFKLSPDITDHDATTDTNEYLSRSTCTRHYKTDRSDKIKNKKSSKYKPRPNQAAVSCVQNVAMLQHEIINSGTTTTTLREFNDIQAEIESPSAQNRPPFIIYLFVMISTNCRDLHLSDIEDNKEDITLIWLDKNIDDSDDSRNMQILLCELNTCHVLREMQSFSTIDSIFIFCVDGKNQYMSLLNDCTKLLDIFTRKDSLVEAIRNTIRLISRQTLAFSLFDHQQQKSTRNLAKDSASFLWYQLLVDVLKQLPKNEHAKQDMIDTCFDYYRTNR</sequence>
<comment type="caution">
    <text evidence="3">The sequence shown here is derived from an EMBL/GenBank/DDBJ whole genome shotgun (WGS) entry which is preliminary data.</text>
</comment>
<dbReference type="AlphaFoldDB" id="A0A8S2HWI2"/>
<accession>A0A8S2HWI2</accession>
<dbReference type="EMBL" id="CAJNOK010003784">
    <property type="protein sequence ID" value="CAF0914437.1"/>
    <property type="molecule type" value="Genomic_DNA"/>
</dbReference>
<evidence type="ECO:0000313" key="2">
    <source>
        <dbReference type="EMBL" id="CAF0914437.1"/>
    </source>
</evidence>
<dbReference type="EMBL" id="CAJOBA010003785">
    <property type="protein sequence ID" value="CAF3692983.1"/>
    <property type="molecule type" value="Genomic_DNA"/>
</dbReference>
<dbReference type="Proteomes" id="UP000682733">
    <property type="component" value="Unassembled WGS sequence"/>
</dbReference>
<evidence type="ECO:0000256" key="1">
    <source>
        <dbReference type="SAM" id="MobiDB-lite"/>
    </source>
</evidence>
<evidence type="ECO:0000313" key="4">
    <source>
        <dbReference type="Proteomes" id="UP000682733"/>
    </source>
</evidence>
<protein>
    <submittedName>
        <fullName evidence="3">Uncharacterized protein</fullName>
    </submittedName>
</protein>
<organism evidence="3 4">
    <name type="scientific">Didymodactylos carnosus</name>
    <dbReference type="NCBI Taxonomy" id="1234261"/>
    <lineage>
        <taxon>Eukaryota</taxon>
        <taxon>Metazoa</taxon>
        <taxon>Spiralia</taxon>
        <taxon>Gnathifera</taxon>
        <taxon>Rotifera</taxon>
        <taxon>Eurotatoria</taxon>
        <taxon>Bdelloidea</taxon>
        <taxon>Philodinida</taxon>
        <taxon>Philodinidae</taxon>
        <taxon>Didymodactylos</taxon>
    </lineage>
</organism>
<proteinExistence type="predicted"/>
<name>A0A8S2HWI2_9BILA</name>